<dbReference type="Pfam" id="PF08659">
    <property type="entry name" value="KR"/>
    <property type="match status" value="1"/>
</dbReference>
<feature type="active site" description="Proton donor; for dehydratase activity" evidence="16">
    <location>
        <position position="1034"/>
    </location>
</feature>
<dbReference type="CDD" id="cd00833">
    <property type="entry name" value="PKS"/>
    <property type="match status" value="1"/>
</dbReference>
<dbReference type="GO" id="GO:0016491">
    <property type="term" value="F:oxidoreductase activity"/>
    <property type="evidence" value="ECO:0007669"/>
    <property type="project" value="UniProtKB-KW"/>
</dbReference>
<dbReference type="SUPFAM" id="SSF47336">
    <property type="entry name" value="ACP-like"/>
    <property type="match status" value="1"/>
</dbReference>
<keyword evidence="7" id="KW-0378">Hydrolase</keyword>
<feature type="domain" description="Ketosynthase family 3 (KS3)" evidence="18">
    <location>
        <begin position="6"/>
        <end position="408"/>
    </location>
</feature>
<keyword evidence="6" id="KW-0808">Transferase</keyword>
<dbReference type="SUPFAM" id="SSF55048">
    <property type="entry name" value="Probable ACP-binding domain of malonyl-CoA ACP transacylase"/>
    <property type="match status" value="1"/>
</dbReference>
<dbReference type="InterPro" id="IPR013968">
    <property type="entry name" value="PKS_KR"/>
</dbReference>
<evidence type="ECO:0000313" key="20">
    <source>
        <dbReference type="EMBL" id="CAL1679293.1"/>
    </source>
</evidence>
<dbReference type="SUPFAM" id="SSF51735">
    <property type="entry name" value="NAD(P)-binding Rossmann-fold domains"/>
    <property type="match status" value="2"/>
</dbReference>
<keyword evidence="12" id="KW-0443">Lipid metabolism</keyword>
<comment type="catalytic activity">
    <reaction evidence="15">
        <text>acetyl-CoA + n malonyl-CoA + 2n NADPH + 2n H(+) = a long-chain fatty acid + (n+1) CoA + n CO2 + 2n NADP(+).</text>
        <dbReference type="EC" id="2.3.1.85"/>
    </reaction>
</comment>
<dbReference type="Pfam" id="PF21149">
    <property type="entry name" value="FAS_pseudo-KR"/>
    <property type="match status" value="1"/>
</dbReference>
<feature type="region of interest" description="N-terminal hotdog fold" evidence="16">
    <location>
        <begin position="843"/>
        <end position="969"/>
    </location>
</feature>
<evidence type="ECO:0000256" key="6">
    <source>
        <dbReference type="ARBA" id="ARBA00022679"/>
    </source>
</evidence>
<dbReference type="PROSITE" id="PS52019">
    <property type="entry name" value="PKS_MFAS_DH"/>
    <property type="match status" value="1"/>
</dbReference>
<evidence type="ECO:0000256" key="13">
    <source>
        <dbReference type="ARBA" id="ARBA00023160"/>
    </source>
</evidence>
<dbReference type="InterPro" id="IPR014043">
    <property type="entry name" value="Acyl_transferase_dom"/>
</dbReference>
<dbReference type="InterPro" id="IPR014031">
    <property type="entry name" value="Ketoacyl_synth_C"/>
</dbReference>
<evidence type="ECO:0000259" key="19">
    <source>
        <dbReference type="PROSITE" id="PS52019"/>
    </source>
</evidence>
<dbReference type="GO" id="GO:0016787">
    <property type="term" value="F:hydrolase activity"/>
    <property type="evidence" value="ECO:0007669"/>
    <property type="project" value="UniProtKB-KW"/>
</dbReference>
<dbReference type="Gene3D" id="1.10.1200.10">
    <property type="entry name" value="ACP-like"/>
    <property type="match status" value="1"/>
</dbReference>
<dbReference type="InterPro" id="IPR020841">
    <property type="entry name" value="PKS_Beta-ketoAc_synthase_dom"/>
</dbReference>
<dbReference type="EMBL" id="OZ034838">
    <property type="protein sequence ID" value="CAL1679293.1"/>
    <property type="molecule type" value="Genomic_DNA"/>
</dbReference>
<dbReference type="PANTHER" id="PTHR43775">
    <property type="entry name" value="FATTY ACID SYNTHASE"/>
    <property type="match status" value="1"/>
</dbReference>
<dbReference type="PROSITE" id="PS52004">
    <property type="entry name" value="KS3_2"/>
    <property type="match status" value="1"/>
</dbReference>
<keyword evidence="11" id="KW-0520">NAD</keyword>
<protein>
    <recommendedName>
        <fullName evidence="2">Fatty acid synthase</fullName>
        <ecNumber evidence="1">2.3.1.85</ecNumber>
    </recommendedName>
</protein>
<dbReference type="InterPro" id="IPR032821">
    <property type="entry name" value="PKS_assoc"/>
</dbReference>
<organism evidence="20 21">
    <name type="scientific">Lasius platythorax</name>
    <dbReference type="NCBI Taxonomy" id="488582"/>
    <lineage>
        <taxon>Eukaryota</taxon>
        <taxon>Metazoa</taxon>
        <taxon>Ecdysozoa</taxon>
        <taxon>Arthropoda</taxon>
        <taxon>Hexapoda</taxon>
        <taxon>Insecta</taxon>
        <taxon>Pterygota</taxon>
        <taxon>Neoptera</taxon>
        <taxon>Endopterygota</taxon>
        <taxon>Hymenoptera</taxon>
        <taxon>Apocrita</taxon>
        <taxon>Aculeata</taxon>
        <taxon>Formicoidea</taxon>
        <taxon>Formicidae</taxon>
        <taxon>Formicinae</taxon>
        <taxon>Lasius</taxon>
        <taxon>Lasius</taxon>
    </lineage>
</organism>
<gene>
    <name evidence="20" type="ORF">LPLAT_LOCUS4997</name>
</gene>
<evidence type="ECO:0000256" key="4">
    <source>
        <dbReference type="ARBA" id="ARBA00022516"/>
    </source>
</evidence>
<proteinExistence type="predicted"/>
<evidence type="ECO:0000256" key="7">
    <source>
        <dbReference type="ARBA" id="ARBA00022801"/>
    </source>
</evidence>
<dbReference type="PANTHER" id="PTHR43775:SF7">
    <property type="entry name" value="FATTY ACID SYNTHASE"/>
    <property type="match status" value="1"/>
</dbReference>
<dbReference type="SUPFAM" id="SSF53901">
    <property type="entry name" value="Thiolase-like"/>
    <property type="match status" value="1"/>
</dbReference>
<dbReference type="InterPro" id="IPR011032">
    <property type="entry name" value="GroES-like_sf"/>
</dbReference>
<dbReference type="Pfam" id="PF00698">
    <property type="entry name" value="Acyl_transf_1"/>
    <property type="match status" value="1"/>
</dbReference>
<dbReference type="Proteomes" id="UP001497644">
    <property type="component" value="Chromosome 15"/>
</dbReference>
<dbReference type="PROSITE" id="PS50075">
    <property type="entry name" value="CARRIER"/>
    <property type="match status" value="1"/>
</dbReference>
<dbReference type="SUPFAM" id="SSF50129">
    <property type="entry name" value="GroES-like"/>
    <property type="match status" value="1"/>
</dbReference>
<dbReference type="Pfam" id="PF16197">
    <property type="entry name" value="KAsynt_C_assoc"/>
    <property type="match status" value="1"/>
</dbReference>
<dbReference type="SMART" id="SM00825">
    <property type="entry name" value="PKS_KS"/>
    <property type="match status" value="1"/>
</dbReference>
<dbReference type="InterPro" id="IPR029063">
    <property type="entry name" value="SAM-dependent_MTases_sf"/>
</dbReference>
<dbReference type="Pfam" id="PF13602">
    <property type="entry name" value="ADH_zinc_N_2"/>
    <property type="match status" value="1"/>
</dbReference>
<feature type="active site" description="Proton acceptor; for dehydratase activity" evidence="16">
    <location>
        <position position="880"/>
    </location>
</feature>
<dbReference type="SMART" id="SM00827">
    <property type="entry name" value="PKS_AT"/>
    <property type="match status" value="1"/>
</dbReference>
<dbReference type="Gene3D" id="3.30.70.3290">
    <property type="match status" value="1"/>
</dbReference>
<dbReference type="InterPro" id="IPR016036">
    <property type="entry name" value="Malonyl_transacylase_ACP-bd"/>
</dbReference>
<evidence type="ECO:0000256" key="10">
    <source>
        <dbReference type="ARBA" id="ARBA00023002"/>
    </source>
</evidence>
<dbReference type="Pfam" id="PF02801">
    <property type="entry name" value="Ketoacyl-synt_C"/>
    <property type="match status" value="1"/>
</dbReference>
<keyword evidence="9" id="KW-0521">NADP</keyword>
<dbReference type="SMART" id="SM00829">
    <property type="entry name" value="PKS_ER"/>
    <property type="match status" value="1"/>
</dbReference>
<keyword evidence="3" id="KW-0596">Phosphopantetheine</keyword>
<dbReference type="Gene3D" id="3.10.129.110">
    <property type="entry name" value="Polyketide synthase dehydratase"/>
    <property type="match status" value="1"/>
</dbReference>
<dbReference type="Gene3D" id="3.40.47.10">
    <property type="match status" value="1"/>
</dbReference>
<feature type="domain" description="Carrier" evidence="17">
    <location>
        <begin position="2003"/>
        <end position="2080"/>
    </location>
</feature>
<keyword evidence="14" id="KW-0511">Multifunctional enzyme</keyword>
<evidence type="ECO:0000256" key="2">
    <source>
        <dbReference type="ARBA" id="ARBA00018769"/>
    </source>
</evidence>
<evidence type="ECO:0000259" key="18">
    <source>
        <dbReference type="PROSITE" id="PS52004"/>
    </source>
</evidence>
<evidence type="ECO:0000256" key="1">
    <source>
        <dbReference type="ARBA" id="ARBA00012873"/>
    </source>
</evidence>
<dbReference type="InterPro" id="IPR057326">
    <property type="entry name" value="KR_dom"/>
</dbReference>
<dbReference type="Gene3D" id="3.90.180.10">
    <property type="entry name" value="Medium-chain alcohol dehydrogenases, catalytic domain"/>
    <property type="match status" value="1"/>
</dbReference>
<dbReference type="SUPFAM" id="SSF52151">
    <property type="entry name" value="FabD/lysophospholipase-like"/>
    <property type="match status" value="1"/>
</dbReference>
<dbReference type="InterPro" id="IPR049552">
    <property type="entry name" value="PKS_DH_N"/>
</dbReference>
<dbReference type="EC" id="2.3.1.85" evidence="1"/>
<keyword evidence="4" id="KW-0444">Lipid biosynthesis</keyword>
<evidence type="ECO:0000256" key="9">
    <source>
        <dbReference type="ARBA" id="ARBA00022857"/>
    </source>
</evidence>
<evidence type="ECO:0000259" key="17">
    <source>
        <dbReference type="PROSITE" id="PS50075"/>
    </source>
</evidence>
<keyword evidence="10" id="KW-0560">Oxidoreductase</keyword>
<feature type="domain" description="PKS/mFAS DH" evidence="19">
    <location>
        <begin position="843"/>
        <end position="1128"/>
    </location>
</feature>
<dbReference type="CDD" id="cd05195">
    <property type="entry name" value="enoyl_red"/>
    <property type="match status" value="1"/>
</dbReference>
<dbReference type="InterPro" id="IPR049391">
    <property type="entry name" value="FAS_pseudo-KR"/>
</dbReference>
<dbReference type="Pfam" id="PF00550">
    <property type="entry name" value="PP-binding"/>
    <property type="match status" value="1"/>
</dbReference>
<dbReference type="Gene3D" id="3.40.366.10">
    <property type="entry name" value="Malonyl-Coenzyme A Acyl Carrier Protein, domain 2"/>
    <property type="match status" value="1"/>
</dbReference>
<keyword evidence="21" id="KW-1185">Reference proteome</keyword>
<evidence type="ECO:0000256" key="14">
    <source>
        <dbReference type="ARBA" id="ARBA00023268"/>
    </source>
</evidence>
<evidence type="ECO:0000256" key="8">
    <source>
        <dbReference type="ARBA" id="ARBA00022832"/>
    </source>
</evidence>
<dbReference type="Gene3D" id="3.40.50.720">
    <property type="entry name" value="NAD(P)-binding Rossmann-like Domain"/>
    <property type="match status" value="1"/>
</dbReference>
<evidence type="ECO:0000256" key="3">
    <source>
        <dbReference type="ARBA" id="ARBA00022450"/>
    </source>
</evidence>
<dbReference type="InterPro" id="IPR016039">
    <property type="entry name" value="Thiolase-like"/>
</dbReference>
<accession>A0AAV2NGZ5</accession>
<dbReference type="InterPro" id="IPR009081">
    <property type="entry name" value="PP-bd_ACP"/>
</dbReference>
<dbReference type="InterPro" id="IPR049900">
    <property type="entry name" value="PKS_mFAS_DH"/>
</dbReference>
<evidence type="ECO:0000256" key="5">
    <source>
        <dbReference type="ARBA" id="ARBA00022553"/>
    </source>
</evidence>
<dbReference type="InterPro" id="IPR050091">
    <property type="entry name" value="PKS_NRPS_Biosynth_Enz"/>
</dbReference>
<dbReference type="InterPro" id="IPR001227">
    <property type="entry name" value="Ac_transferase_dom_sf"/>
</dbReference>
<dbReference type="InterPro" id="IPR042104">
    <property type="entry name" value="PKS_dehydratase_sf"/>
</dbReference>
<evidence type="ECO:0000256" key="15">
    <source>
        <dbReference type="ARBA" id="ARBA00044883"/>
    </source>
</evidence>
<evidence type="ECO:0000256" key="11">
    <source>
        <dbReference type="ARBA" id="ARBA00023027"/>
    </source>
</evidence>
<reference evidence="20" key="1">
    <citation type="submission" date="2024-04" db="EMBL/GenBank/DDBJ databases">
        <authorList>
            <consortium name="Molecular Ecology Group"/>
        </authorList>
    </citation>
    <scope>NUCLEOTIDE SEQUENCE</scope>
</reference>
<dbReference type="InterPro" id="IPR020843">
    <property type="entry name" value="ER"/>
</dbReference>
<dbReference type="Pfam" id="PF00109">
    <property type="entry name" value="ketoacyl-synt"/>
    <property type="match status" value="1"/>
</dbReference>
<dbReference type="InterPro" id="IPR036736">
    <property type="entry name" value="ACP-like_sf"/>
</dbReference>
<dbReference type="Gene3D" id="3.40.50.150">
    <property type="entry name" value="Vaccinia Virus protein VP39"/>
    <property type="match status" value="1"/>
</dbReference>
<dbReference type="SMART" id="SM00822">
    <property type="entry name" value="PKS_KR"/>
    <property type="match status" value="1"/>
</dbReference>
<dbReference type="InterPro" id="IPR016035">
    <property type="entry name" value="Acyl_Trfase/lysoPLipase"/>
</dbReference>
<dbReference type="InterPro" id="IPR014030">
    <property type="entry name" value="Ketoacyl_synth_N"/>
</dbReference>
<dbReference type="Pfam" id="PF21089">
    <property type="entry name" value="PKS_DH_N"/>
    <property type="match status" value="1"/>
</dbReference>
<evidence type="ECO:0000313" key="21">
    <source>
        <dbReference type="Proteomes" id="UP001497644"/>
    </source>
</evidence>
<dbReference type="FunFam" id="3.40.50.720:FF:000209">
    <property type="entry name" value="Polyketide synthase Pks12"/>
    <property type="match status" value="1"/>
</dbReference>
<feature type="region of interest" description="C-terminal hotdog fold" evidence="16">
    <location>
        <begin position="985"/>
        <end position="1128"/>
    </location>
</feature>
<keyword evidence="5" id="KW-0597">Phosphoprotein</keyword>
<keyword evidence="13" id="KW-0275">Fatty acid biosynthesis</keyword>
<dbReference type="GO" id="GO:0004312">
    <property type="term" value="F:fatty acid synthase activity"/>
    <property type="evidence" value="ECO:0007669"/>
    <property type="project" value="UniProtKB-EC"/>
</dbReference>
<dbReference type="CDD" id="cd08954">
    <property type="entry name" value="KR_1_FAS_SDR_x"/>
    <property type="match status" value="1"/>
</dbReference>
<dbReference type="InterPro" id="IPR036291">
    <property type="entry name" value="NAD(P)-bd_dom_sf"/>
</dbReference>
<evidence type="ECO:0000256" key="12">
    <source>
        <dbReference type="ARBA" id="ARBA00023098"/>
    </source>
</evidence>
<sequence>MPAHFEGDIVIAGISGRLPESSNIEEFKENLLKRMDMVTEDERHWSADNYGVPRRFGKIKNLSNFDASFFKVNSKQAHFMDPQHRLMFEVTYEALIDAGINPTSLKKSRTGVFIGVFNSDANHFYRTDANGYGFLGSSRAMFANRISYAFDFIGPSYAVDTLCSSSLIAMHQAVVAIRTGQCDAAIVGGLNIILDPFNTIHLNKLNMLSKDGRCKSFDNTADGYVRAEAVVAIYLQKATNARRIYATVINTATNTDGYKSQDIMNPSSDMQYMMLHEVYSEAGIHPEDVNYVETHGTGTQAGDSCELAAIDKFFCKNRKTPLLIGSVKSNMGHPEPASGLCSIAKVLIAMEAGVIPANLHFAIPNSNIPALQEGRIRVIDKPTPWNGGLVGINSFGAGGVNSHVILRSNSKTRMTSVPSAVESLLPKLMAVSGRTKEAVHVLLHKANEYRENNEFLSLLHTIHSDNITGHETRGYEILAHNGTREIATTNNDEKRPIWFIFSGMGTQWSGMGRELLGIEICQRSLRRCADVLKSHDVDLMNIIINGNDEMYENVIVALVSIVAIQIALIDMLTSIGVKPDGIVGHSVGELSCSYADGAFTLEQTIMAAYYRGKSIADSDLKPGAMAAIGLNWEEAKKICPPDISLACDNSADLVTISGPVLSIKKFVEVLKSKNIFAKMVKCSGIAFHSKYVAPAGCKLRAWLDVIIPKPKQRSDRWISSSIPKVAWNTPLAQFSSSEYHVNNMLSPVLFREAIAHIPKNAITIEIAPHCLLQKILHKSLSSTVINISLQNWNLSNNLVFLLCNLGKLYMAGAQPDISKLYPPISFPVCLGTPMIGSLVKWDHSAIWNVPDNKNKSERWSGEHVVEINLSRETDAYLAGHKIDGRIIFPSANLVLMVWKTFAKLRNTDFERLPIIFEKLWFQRITFIPENKTIKFSVSILEGTGDFTVREADMVVFSGNIRAAESIEKDWLDLPPIQMPLVEKELLLLNIDDIYKELRLRGYEHNGIFKGIKSCDSNFTIGEIHWFNEWSSYIDNMFQLKLLASDRGLVYVTKIRYVAIDPVSHKRLIDELRNDDGLPVYYYKNIDIVKSGGIEIRDSQTTASQRQQIQTRPKYERYVFIPYENPRSLDLKDPIKGKVHALTVLLQIVRENTTTLKIKAMEVAGNRAASSLLAPLVLDIINDETLFDIDLQIAANSASDYTTNIDQMKANVNVVTWDANNIYPAQNMHLIIAAEVLSDQSCTILRNLTTALKPNSFILLEETAAQLDLKTALKETDLMLVGKQIDSSGKSYLLLKKRRKRIEPIVIQITGKDFSWLENAKAVLKKFDRESQEVLFVSQGEESLGLIGFMTCIRRETTNARYVFIQDRNAPKFDLSSQFYVEQLNKELTSNVLKGDQWGSYRHLQLDLHSDVQVKHAYVNILMTGDLSSLKWIQSPLTYCHTKYTNTLCSVYYASLNFRDIMLASGKLSTKVLSSLGITTEGCALGLEFSGRDRNGCRVMGIVKARGLATTVLADSDFLWKVPDKWTLEQAATIPVTYVTSYYALIVRGRLKANESVLIHSGAGGVGQAAIAIALHAGCNVFTTVDTLEKRLYLKRTFPQLTDKRIGNSRDTNFVRLILDETQGRGVDVVLNSLTEEKLRASIRCLATNGRFLEIEKYDVLNDKCIDMSMFSNTNSFHGILLETMFENCADKQETIRLVSEGIENGVVRPLSATVFSKECIEQGFRFMTTGEHIGKILVKIRDEEPQKHVLPMPKTIAAVSRTYMNPEKSYVLIGGLGGFGLELADWMITRGARLIILVSRTGIRTGYQASRVRYWRERGTKIVISTADVTTLSGAERLIDESNQLAPVGGIFNLAAVVCDALFENLQVADFETVTLPKVNGTKNLDATSRKYCPSLDHFVVFSSLSCGRGNSGQSNYGLANSAMERMMEQRHAAGLPGLAIQWSIIGDVGLYTDSMKKQSVDSNDILPQRMTSCLATMDIFLQQPFPVLSSMVIAEKNKSTNKGDIVDLDQVVANILGFENVHSMNLNDSFEKLGVDSLGYTEIKQILEREYNIVLSFQEILALTISKLRDLVMASDVSHDSSTS</sequence>
<evidence type="ECO:0000256" key="16">
    <source>
        <dbReference type="PROSITE-ProRule" id="PRU01363"/>
    </source>
</evidence>
<name>A0AAV2NGZ5_9HYME</name>
<keyword evidence="8" id="KW-0276">Fatty acid metabolism</keyword>
<dbReference type="GO" id="GO:0006633">
    <property type="term" value="P:fatty acid biosynthetic process"/>
    <property type="evidence" value="ECO:0007669"/>
    <property type="project" value="UniProtKB-KW"/>
</dbReference>